<accession>A0A518HIK0</accession>
<gene>
    <name evidence="1" type="ORF">Enr13x_05190</name>
</gene>
<dbReference type="KEGG" id="snep:Enr13x_05190"/>
<organism evidence="1 2">
    <name type="scientific">Stieleria neptunia</name>
    <dbReference type="NCBI Taxonomy" id="2527979"/>
    <lineage>
        <taxon>Bacteria</taxon>
        <taxon>Pseudomonadati</taxon>
        <taxon>Planctomycetota</taxon>
        <taxon>Planctomycetia</taxon>
        <taxon>Pirellulales</taxon>
        <taxon>Pirellulaceae</taxon>
        <taxon>Stieleria</taxon>
    </lineage>
</organism>
<dbReference type="EMBL" id="CP037423">
    <property type="protein sequence ID" value="QDV40684.1"/>
    <property type="molecule type" value="Genomic_DNA"/>
</dbReference>
<dbReference type="RefSeq" id="WP_145384515.1">
    <property type="nucleotide sequence ID" value="NZ_CP037423.1"/>
</dbReference>
<dbReference type="AlphaFoldDB" id="A0A518HIK0"/>
<evidence type="ECO:0000313" key="2">
    <source>
        <dbReference type="Proteomes" id="UP000319004"/>
    </source>
</evidence>
<evidence type="ECO:0000313" key="1">
    <source>
        <dbReference type="EMBL" id="QDV40684.1"/>
    </source>
</evidence>
<sequence>MGTKDSPHILALGTMTEFYIPSHKLDDPRFYHGTQTARSAIHEFLMHHYRAYTQSPTPVKGYWIDPSAQLSHDVLERFEVSFNHEDEFDRLIGFLVELCQRLSEEAIYVTRGTRSYLVTKDPSGPATDAS</sequence>
<dbReference type="Proteomes" id="UP000319004">
    <property type="component" value="Chromosome"/>
</dbReference>
<protein>
    <submittedName>
        <fullName evidence="1">Uncharacterized protein</fullName>
    </submittedName>
</protein>
<dbReference type="OrthoDB" id="266470at2"/>
<proteinExistence type="predicted"/>
<keyword evidence="2" id="KW-1185">Reference proteome</keyword>
<name>A0A518HIK0_9BACT</name>
<reference evidence="1 2" key="1">
    <citation type="submission" date="2019-03" db="EMBL/GenBank/DDBJ databases">
        <title>Deep-cultivation of Planctomycetes and their phenomic and genomic characterization uncovers novel biology.</title>
        <authorList>
            <person name="Wiegand S."/>
            <person name="Jogler M."/>
            <person name="Boedeker C."/>
            <person name="Pinto D."/>
            <person name="Vollmers J."/>
            <person name="Rivas-Marin E."/>
            <person name="Kohn T."/>
            <person name="Peeters S.H."/>
            <person name="Heuer A."/>
            <person name="Rast P."/>
            <person name="Oberbeckmann S."/>
            <person name="Bunk B."/>
            <person name="Jeske O."/>
            <person name="Meyerdierks A."/>
            <person name="Storesund J.E."/>
            <person name="Kallscheuer N."/>
            <person name="Luecker S."/>
            <person name="Lage O.M."/>
            <person name="Pohl T."/>
            <person name="Merkel B.J."/>
            <person name="Hornburger P."/>
            <person name="Mueller R.-W."/>
            <person name="Bruemmer F."/>
            <person name="Labrenz M."/>
            <person name="Spormann A.M."/>
            <person name="Op den Camp H."/>
            <person name="Overmann J."/>
            <person name="Amann R."/>
            <person name="Jetten M.S.M."/>
            <person name="Mascher T."/>
            <person name="Medema M.H."/>
            <person name="Devos D.P."/>
            <person name="Kaster A.-K."/>
            <person name="Ovreas L."/>
            <person name="Rohde M."/>
            <person name="Galperin M.Y."/>
            <person name="Jogler C."/>
        </authorList>
    </citation>
    <scope>NUCLEOTIDE SEQUENCE [LARGE SCALE GENOMIC DNA]</scope>
    <source>
        <strain evidence="1 2">Enr13</strain>
    </source>
</reference>